<dbReference type="GO" id="GO:0016301">
    <property type="term" value="F:kinase activity"/>
    <property type="evidence" value="ECO:0007669"/>
    <property type="project" value="UniProtKB-KW"/>
</dbReference>
<dbReference type="Pfam" id="PF00027">
    <property type="entry name" value="cNMP_binding"/>
    <property type="match status" value="1"/>
</dbReference>
<sequence length="238" mass="26430">MNYSALQSTMPDMLRCRRCGVRQLALFNDLTDDDFKLVHLPIEDMAIAKRAILYNAGDTANALFTLRSGLIKLTHYLADGSQRVVRLVRPGGTIGLEALVSDSFAHHAEALQDSALCRIPVAVVEKLDRESPHLHKQLLTRWHQAVMESDNWLTQMSTGSARERVARLCLYLCDHADDSCVLPGREDIGAMLGITTETASRIIAEFRRNGHLNPRCRSEFDLDVKALQVVAGLGHEAA</sequence>
<feature type="domain" description="Cyclic nucleotide-binding" evidence="4">
    <location>
        <begin position="26"/>
        <end position="103"/>
    </location>
</feature>
<keyword evidence="2" id="KW-0238">DNA-binding</keyword>
<proteinExistence type="predicted"/>
<dbReference type="Pfam" id="PF13545">
    <property type="entry name" value="HTH_Crp_2"/>
    <property type="match status" value="1"/>
</dbReference>
<dbReference type="InterPro" id="IPR036388">
    <property type="entry name" value="WH-like_DNA-bd_sf"/>
</dbReference>
<dbReference type="GO" id="GO:0003700">
    <property type="term" value="F:DNA-binding transcription factor activity"/>
    <property type="evidence" value="ECO:0007669"/>
    <property type="project" value="TreeGrafter"/>
</dbReference>
<gene>
    <name evidence="6" type="ORF">SAMN05428964_10230</name>
</gene>
<dbReference type="Gene3D" id="1.10.10.10">
    <property type="entry name" value="Winged helix-like DNA-binding domain superfamily/Winged helix DNA-binding domain"/>
    <property type="match status" value="1"/>
</dbReference>
<evidence type="ECO:0000313" key="6">
    <source>
        <dbReference type="EMBL" id="SOC14938.1"/>
    </source>
</evidence>
<keyword evidence="3" id="KW-0804">Transcription</keyword>
<evidence type="ECO:0000259" key="4">
    <source>
        <dbReference type="PROSITE" id="PS50042"/>
    </source>
</evidence>
<dbReference type="InterPro" id="IPR012318">
    <property type="entry name" value="HTH_CRP"/>
</dbReference>
<reference evidence="6 7" key="1">
    <citation type="submission" date="2017-08" db="EMBL/GenBank/DDBJ databases">
        <authorList>
            <person name="de Groot N.N."/>
        </authorList>
    </citation>
    <scope>NUCLEOTIDE SEQUENCE [LARGE SCALE GENOMIC DNA]</scope>
    <source>
        <strain evidence="6 7">USBA 78</strain>
    </source>
</reference>
<dbReference type="PROSITE" id="PS51063">
    <property type="entry name" value="HTH_CRP_2"/>
    <property type="match status" value="1"/>
</dbReference>
<dbReference type="EMBL" id="OBMM01000002">
    <property type="protein sequence ID" value="SOC14938.1"/>
    <property type="molecule type" value="Genomic_DNA"/>
</dbReference>
<keyword evidence="6" id="KW-0418">Kinase</keyword>
<evidence type="ECO:0000256" key="2">
    <source>
        <dbReference type="ARBA" id="ARBA00023125"/>
    </source>
</evidence>
<evidence type="ECO:0000259" key="5">
    <source>
        <dbReference type="PROSITE" id="PS51063"/>
    </source>
</evidence>
<dbReference type="InterPro" id="IPR014710">
    <property type="entry name" value="RmlC-like_jellyroll"/>
</dbReference>
<protein>
    <submittedName>
        <fullName evidence="6">cAMP-binding domain of CRP or a regulatory subunit of cAMP-dependent protein kinases</fullName>
    </submittedName>
</protein>
<dbReference type="PANTHER" id="PTHR24567:SF28">
    <property type="entry name" value="LISTERIOLYSIN REGULATORY PROTEIN"/>
    <property type="match status" value="1"/>
</dbReference>
<dbReference type="Gene3D" id="2.60.120.10">
    <property type="entry name" value="Jelly Rolls"/>
    <property type="match status" value="1"/>
</dbReference>
<dbReference type="PROSITE" id="PS50042">
    <property type="entry name" value="CNMP_BINDING_3"/>
    <property type="match status" value="1"/>
</dbReference>
<dbReference type="SMART" id="SM00100">
    <property type="entry name" value="cNMP"/>
    <property type="match status" value="1"/>
</dbReference>
<dbReference type="AlphaFoldDB" id="A0A285T1J4"/>
<dbReference type="RefSeq" id="WP_240478711.1">
    <property type="nucleotide sequence ID" value="NZ_JPWG01000002.1"/>
</dbReference>
<evidence type="ECO:0000313" key="7">
    <source>
        <dbReference type="Proteomes" id="UP000219068"/>
    </source>
</evidence>
<dbReference type="InterPro" id="IPR018490">
    <property type="entry name" value="cNMP-bd_dom_sf"/>
</dbReference>
<dbReference type="CDD" id="cd00038">
    <property type="entry name" value="CAP_ED"/>
    <property type="match status" value="1"/>
</dbReference>
<dbReference type="PANTHER" id="PTHR24567">
    <property type="entry name" value="CRP FAMILY TRANSCRIPTIONAL REGULATORY PROTEIN"/>
    <property type="match status" value="1"/>
</dbReference>
<dbReference type="InterPro" id="IPR036390">
    <property type="entry name" value="WH_DNA-bd_sf"/>
</dbReference>
<name>A0A285T1J4_9PROT</name>
<evidence type="ECO:0000256" key="3">
    <source>
        <dbReference type="ARBA" id="ARBA00023163"/>
    </source>
</evidence>
<dbReference type="SUPFAM" id="SSF51206">
    <property type="entry name" value="cAMP-binding domain-like"/>
    <property type="match status" value="1"/>
</dbReference>
<evidence type="ECO:0000256" key="1">
    <source>
        <dbReference type="ARBA" id="ARBA00023015"/>
    </source>
</evidence>
<keyword evidence="6" id="KW-0808">Transferase</keyword>
<dbReference type="SUPFAM" id="SSF46785">
    <property type="entry name" value="Winged helix' DNA-binding domain"/>
    <property type="match status" value="1"/>
</dbReference>
<accession>A0A285T1J4</accession>
<feature type="domain" description="HTH crp-type" evidence="5">
    <location>
        <begin position="159"/>
        <end position="234"/>
    </location>
</feature>
<keyword evidence="1" id="KW-0805">Transcription regulation</keyword>
<dbReference type="GO" id="GO:0003677">
    <property type="term" value="F:DNA binding"/>
    <property type="evidence" value="ECO:0007669"/>
    <property type="project" value="UniProtKB-KW"/>
</dbReference>
<dbReference type="InterPro" id="IPR000595">
    <property type="entry name" value="cNMP-bd_dom"/>
</dbReference>
<dbReference type="GO" id="GO:0005829">
    <property type="term" value="C:cytosol"/>
    <property type="evidence" value="ECO:0007669"/>
    <property type="project" value="TreeGrafter"/>
</dbReference>
<organism evidence="6 7">
    <name type="scientific">Thalassospira xiamenensis</name>
    <dbReference type="NCBI Taxonomy" id="220697"/>
    <lineage>
        <taxon>Bacteria</taxon>
        <taxon>Pseudomonadati</taxon>
        <taxon>Pseudomonadota</taxon>
        <taxon>Alphaproteobacteria</taxon>
        <taxon>Rhodospirillales</taxon>
        <taxon>Thalassospiraceae</taxon>
        <taxon>Thalassospira</taxon>
    </lineage>
</organism>
<dbReference type="InterPro" id="IPR050397">
    <property type="entry name" value="Env_Response_Regulators"/>
</dbReference>
<dbReference type="Proteomes" id="UP000219068">
    <property type="component" value="Unassembled WGS sequence"/>
</dbReference>